<evidence type="ECO:0000313" key="3">
    <source>
        <dbReference type="Proteomes" id="UP001460270"/>
    </source>
</evidence>
<feature type="region of interest" description="Disordered" evidence="1">
    <location>
        <begin position="134"/>
        <end position="168"/>
    </location>
</feature>
<dbReference type="EMBL" id="JBBPFD010000008">
    <property type="protein sequence ID" value="KAK7915641.1"/>
    <property type="molecule type" value="Genomic_DNA"/>
</dbReference>
<protein>
    <submittedName>
        <fullName evidence="2">Uncharacterized protein</fullName>
    </submittedName>
</protein>
<evidence type="ECO:0000313" key="2">
    <source>
        <dbReference type="EMBL" id="KAK7915641.1"/>
    </source>
</evidence>
<gene>
    <name evidence="2" type="ORF">WMY93_011402</name>
</gene>
<proteinExistence type="predicted"/>
<evidence type="ECO:0000256" key="1">
    <source>
        <dbReference type="SAM" id="MobiDB-lite"/>
    </source>
</evidence>
<dbReference type="Proteomes" id="UP001460270">
    <property type="component" value="Unassembled WGS sequence"/>
</dbReference>
<feature type="compositionally biased region" description="Low complexity" evidence="1">
    <location>
        <begin position="144"/>
        <end position="157"/>
    </location>
</feature>
<reference evidence="3" key="1">
    <citation type="submission" date="2024-04" db="EMBL/GenBank/DDBJ databases">
        <title>Salinicola lusitanus LLJ914,a marine bacterium isolated from the Okinawa Trough.</title>
        <authorList>
            <person name="Li J."/>
        </authorList>
    </citation>
    <scope>NUCLEOTIDE SEQUENCE [LARGE SCALE GENOMIC DNA]</scope>
</reference>
<accession>A0AAW0P5T4</accession>
<sequence>MEEAYAQLYQEFVCLRSLCLRQASLLRKLTSALQQKQAETNGDSSEDINGDTNEDINGELNGVLGDLSSITQLDSEYPAYLSSSRSLLPPSLPSLSLPAPVVTPATSCDLQDSPQNTRSVSEVLAQDMFKLSVDTSVQRRDPSPESSVPQSPSSVMSHGGSYNKHLHQNTNHTHRNICPAQNQMPVPGCLNPGYTHALPSGGSMMMSDVALQSHVCEFCQAVFPGDTTTRGQYLQHLYTHIT</sequence>
<keyword evidence="3" id="KW-1185">Reference proteome</keyword>
<organism evidence="2 3">
    <name type="scientific">Mugilogobius chulae</name>
    <name type="common">yellowstripe goby</name>
    <dbReference type="NCBI Taxonomy" id="88201"/>
    <lineage>
        <taxon>Eukaryota</taxon>
        <taxon>Metazoa</taxon>
        <taxon>Chordata</taxon>
        <taxon>Craniata</taxon>
        <taxon>Vertebrata</taxon>
        <taxon>Euteleostomi</taxon>
        <taxon>Actinopterygii</taxon>
        <taxon>Neopterygii</taxon>
        <taxon>Teleostei</taxon>
        <taxon>Neoteleostei</taxon>
        <taxon>Acanthomorphata</taxon>
        <taxon>Gobiaria</taxon>
        <taxon>Gobiiformes</taxon>
        <taxon>Gobioidei</taxon>
        <taxon>Gobiidae</taxon>
        <taxon>Gobionellinae</taxon>
        <taxon>Mugilogobius</taxon>
    </lineage>
</organism>
<comment type="caution">
    <text evidence="2">The sequence shown here is derived from an EMBL/GenBank/DDBJ whole genome shotgun (WGS) entry which is preliminary data.</text>
</comment>
<name>A0AAW0P5T4_9GOBI</name>
<dbReference type="AlphaFoldDB" id="A0AAW0P5T4"/>